<evidence type="ECO:0000256" key="9">
    <source>
        <dbReference type="ARBA" id="ARBA00023180"/>
    </source>
</evidence>
<feature type="domain" description="Lysosome-associated membrane glycoprotein 2-like luminal" evidence="19">
    <location>
        <begin position="507"/>
        <end position="654"/>
    </location>
</feature>
<dbReference type="AlphaFoldDB" id="A0A8J6AGX2"/>
<evidence type="ECO:0000313" key="21">
    <source>
        <dbReference type="EMBL" id="KAG8521156.1"/>
    </source>
</evidence>
<dbReference type="InterPro" id="IPR018134">
    <property type="entry name" value="LAMP_CS"/>
</dbReference>
<keyword evidence="2" id="KW-1003">Cell membrane</keyword>
<keyword evidence="10 16" id="KW-0458">Lysosome</keyword>
<comment type="caution">
    <text evidence="16">Lacks conserved residue(s) required for the propagation of feature annotation.</text>
</comment>
<dbReference type="GO" id="GO:0031902">
    <property type="term" value="C:late endosome membrane"/>
    <property type="evidence" value="ECO:0007669"/>
    <property type="project" value="TreeGrafter"/>
</dbReference>
<evidence type="ECO:0000256" key="15">
    <source>
        <dbReference type="ARBA" id="ARBA00082884"/>
    </source>
</evidence>
<evidence type="ECO:0000256" key="7">
    <source>
        <dbReference type="ARBA" id="ARBA00023136"/>
    </source>
</evidence>
<dbReference type="CDD" id="cd12087">
    <property type="entry name" value="TM_EGFR-like"/>
    <property type="match status" value="1"/>
</dbReference>
<keyword evidence="4" id="KW-0732">Signal</keyword>
<evidence type="ECO:0000256" key="10">
    <source>
        <dbReference type="ARBA" id="ARBA00023228"/>
    </source>
</evidence>
<evidence type="ECO:0000256" key="14">
    <source>
        <dbReference type="ARBA" id="ARBA00074383"/>
    </source>
</evidence>
<evidence type="ECO:0000256" key="4">
    <source>
        <dbReference type="ARBA" id="ARBA00022729"/>
    </source>
</evidence>
<dbReference type="PANTHER" id="PTHR11506">
    <property type="entry name" value="LYSOSOME-ASSOCIATED MEMBRANE GLYCOPROTEIN"/>
    <property type="match status" value="1"/>
</dbReference>
<dbReference type="OrthoDB" id="10037042at2759"/>
<keyword evidence="5" id="KW-0967">Endosome</keyword>
<accession>A0A8J6AGX2</accession>
<evidence type="ECO:0000313" key="22">
    <source>
        <dbReference type="Proteomes" id="UP000700334"/>
    </source>
</evidence>
<feature type="region of interest" description="Disordered" evidence="17">
    <location>
        <begin position="133"/>
        <end position="157"/>
    </location>
</feature>
<evidence type="ECO:0000256" key="11">
    <source>
        <dbReference type="ARBA" id="ARBA00037817"/>
    </source>
</evidence>
<dbReference type="PROSITE" id="PS00311">
    <property type="entry name" value="LAMP_2"/>
    <property type="match status" value="1"/>
</dbReference>
<keyword evidence="6 18" id="KW-1133">Transmembrane helix</keyword>
<evidence type="ECO:0000256" key="6">
    <source>
        <dbReference type="ARBA" id="ARBA00022989"/>
    </source>
</evidence>
<feature type="compositionally biased region" description="Pro residues" evidence="17">
    <location>
        <begin position="493"/>
        <end position="507"/>
    </location>
</feature>
<evidence type="ECO:0000256" key="13">
    <source>
        <dbReference type="ARBA" id="ARBA00065516"/>
    </source>
</evidence>
<evidence type="ECO:0000256" key="8">
    <source>
        <dbReference type="ARBA" id="ARBA00023157"/>
    </source>
</evidence>
<keyword evidence="8 16" id="KW-1015">Disulfide bond</keyword>
<feature type="disulfide bond" evidence="16">
    <location>
        <begin position="628"/>
        <end position="665"/>
    </location>
</feature>
<name>A0A8J6AGX2_GALPY</name>
<gene>
    <name evidence="21" type="ORF">J0S82_003829</name>
</gene>
<dbReference type="PRINTS" id="PR00336">
    <property type="entry name" value="LYSASSOCTDMP"/>
</dbReference>
<comment type="subcellular location">
    <subcellularLocation>
        <location evidence="1">Cell membrane</location>
        <topology evidence="1">Single-pass type I membrane protein</topology>
    </subcellularLocation>
    <subcellularLocation>
        <location evidence="12">Cytolytic granule membrane</location>
        <topology evidence="12">Single-pass type I membrane protein</topology>
    </subcellularLocation>
    <subcellularLocation>
        <location evidence="11">Late endosome membrane</location>
        <topology evidence="11">Single-pass type I membrane protein</topology>
    </subcellularLocation>
    <subcellularLocation>
        <location evidence="16">Lysosome membrane</location>
        <topology evidence="16">Single-pass type I membrane protein</topology>
    </subcellularLocation>
</comment>
<evidence type="ECO:0000256" key="5">
    <source>
        <dbReference type="ARBA" id="ARBA00022753"/>
    </source>
</evidence>
<comment type="subunit">
    <text evidence="13">Interacts with ABCB9; this interaction strongly stabilizes ABCB9 and protects ABCB9 against lysosomal degradation. Interacts with FURIN. Interacts with TMEM175; inhibiting the proton channel activity of TMEM175.</text>
</comment>
<feature type="compositionally biased region" description="Basic residues" evidence="17">
    <location>
        <begin position="64"/>
        <end position="79"/>
    </location>
</feature>
<dbReference type="Pfam" id="PF01299">
    <property type="entry name" value="Lamp2-like_luminal"/>
    <property type="match status" value="1"/>
</dbReference>
<proteinExistence type="inferred from homology"/>
<evidence type="ECO:0000259" key="19">
    <source>
        <dbReference type="Pfam" id="PF01299"/>
    </source>
</evidence>
<evidence type="ECO:0000259" key="20">
    <source>
        <dbReference type="Pfam" id="PF21222"/>
    </source>
</evidence>
<protein>
    <recommendedName>
        <fullName evidence="14">Lysosome-associated membrane glycoprotein 1</fullName>
    </recommendedName>
    <alternativeName>
        <fullName evidence="15">CD107 antigen-like family member A</fullName>
    </alternativeName>
</protein>
<feature type="transmembrane region" description="Helical" evidence="18">
    <location>
        <begin position="672"/>
        <end position="695"/>
    </location>
</feature>
<dbReference type="InterPro" id="IPR048528">
    <property type="entry name" value="Lamp2-like_luminal"/>
</dbReference>
<evidence type="ECO:0000256" key="17">
    <source>
        <dbReference type="SAM" id="MobiDB-lite"/>
    </source>
</evidence>
<organism evidence="21 22">
    <name type="scientific">Galemys pyrenaicus</name>
    <name type="common">Iberian desman</name>
    <name type="synonym">Pyrenean desman</name>
    <dbReference type="NCBI Taxonomy" id="202257"/>
    <lineage>
        <taxon>Eukaryota</taxon>
        <taxon>Metazoa</taxon>
        <taxon>Chordata</taxon>
        <taxon>Craniata</taxon>
        <taxon>Vertebrata</taxon>
        <taxon>Euteleostomi</taxon>
        <taxon>Mammalia</taxon>
        <taxon>Eutheria</taxon>
        <taxon>Laurasiatheria</taxon>
        <taxon>Eulipotyphla</taxon>
        <taxon>Talpidae</taxon>
        <taxon>Galemys</taxon>
    </lineage>
</organism>
<keyword evidence="7 16" id="KW-0472">Membrane</keyword>
<dbReference type="GO" id="GO:0005765">
    <property type="term" value="C:lysosomal membrane"/>
    <property type="evidence" value="ECO:0007669"/>
    <property type="project" value="UniProtKB-SubCell"/>
</dbReference>
<dbReference type="InterPro" id="IPR002000">
    <property type="entry name" value="Lysosome-assoc_membr_glycop"/>
</dbReference>
<keyword evidence="9" id="KW-0325">Glycoprotein</keyword>
<dbReference type="PROSITE" id="PS51407">
    <property type="entry name" value="LAMP_3"/>
    <property type="match status" value="1"/>
</dbReference>
<dbReference type="PANTHER" id="PTHR11506:SF27">
    <property type="entry name" value="LYSOSOME-ASSOCIATED MEMBRANE GLYCOPROTEIN 1"/>
    <property type="match status" value="1"/>
</dbReference>
<dbReference type="EMBL" id="JAGFMF010011488">
    <property type="protein sequence ID" value="KAG8521156.1"/>
    <property type="molecule type" value="Genomic_DNA"/>
</dbReference>
<comment type="similarity">
    <text evidence="16">Belongs to the LAMP family.</text>
</comment>
<reference evidence="21" key="1">
    <citation type="journal article" date="2021" name="Evol. Appl.">
        <title>The genome of the Pyrenean desman and the effects of bottlenecks and inbreeding on the genomic landscape of an endangered species.</title>
        <authorList>
            <person name="Escoda L."/>
            <person name="Castresana J."/>
        </authorList>
    </citation>
    <scope>NUCLEOTIDE SEQUENCE</scope>
    <source>
        <strain evidence="21">IBE-C5619</strain>
    </source>
</reference>
<dbReference type="GO" id="GO:0072594">
    <property type="term" value="P:establishment of protein localization to organelle"/>
    <property type="evidence" value="ECO:0007669"/>
    <property type="project" value="TreeGrafter"/>
</dbReference>
<sequence length="707" mass="74551">MAAPGGARRPLPPPLLLLLLGESREGPAAGEEGRRRLGDAGPGPRRAAGCEGRRGLTFALALGRPRRRRGGRSHSRPGRSRGPWAPLPVRAWRGKRLGEGLAPRAFGVRCRARPRPLWDVCPTRSVIPARLRRRLPADGPGPGLRGGQRARGERRAGGRLRPQHCLLGLRLPGVLAWDKGRQAGPIVLAFAAWWSLQRPRQRGGPADHCRCLFAWEHGCLVHSAGAFVVRDGNGSVCLRANFSADVQVRYDTSSGPKATPQLVPCAEARPCGTACCGDAAAEDWSRQWPSAAGPTLRDAHPAGQLQLCCPVRMVQPRAVCPPSRGSCARCPRPAGLAPAGAEPASGASGAPAAASLQNVTFSLPSDAEVLRASSCGQGNGSGPSLTLAMGRGCTLTLRFARDEASYRVERLLFTYNLSDAGSFPNASGSGAWTAEADPAIRASVDTRYRCSSRRHVRLGAAAHVTLSNATLQAYLFGGDFSRGETRCEQDGPGPSPSPSPAPAPEPPSVGKYNVSGANGTCLLASVGLQLHVTFPLRDNKTVTHVFSVDPNKTAVSGSCAPQLATLELRVESLGLLVLQFAVNTSSSRFFLQEVRVNLTLPSARDPAFVAANGSLRALGAALGHSYRCSAEQQVRISKACSLGVVKAWLQAFQIQGDTFGAAEECPLDQNSMLIPMAVGGALAGLVLVVLIAYLIGRKRSHAGYQTI</sequence>
<feature type="region of interest" description="Disordered" evidence="17">
    <location>
        <begin position="485"/>
        <end position="511"/>
    </location>
</feature>
<evidence type="ECO:0000256" key="3">
    <source>
        <dbReference type="ARBA" id="ARBA00022692"/>
    </source>
</evidence>
<feature type="disulfide bond" evidence="16">
    <location>
        <begin position="521"/>
        <end position="559"/>
    </location>
</feature>
<keyword evidence="3 16" id="KW-0812">Transmembrane</keyword>
<evidence type="ECO:0000256" key="18">
    <source>
        <dbReference type="SAM" id="Phobius"/>
    </source>
</evidence>
<dbReference type="GO" id="GO:0005886">
    <property type="term" value="C:plasma membrane"/>
    <property type="evidence" value="ECO:0007669"/>
    <property type="project" value="UniProtKB-SubCell"/>
</dbReference>
<evidence type="ECO:0000256" key="2">
    <source>
        <dbReference type="ARBA" id="ARBA00022475"/>
    </source>
</evidence>
<dbReference type="Proteomes" id="UP000700334">
    <property type="component" value="Unassembled WGS sequence"/>
</dbReference>
<dbReference type="FunFam" id="2.40.160.110:FF:000001">
    <property type="entry name" value="lysosome-associated membrane glycoprotein 2 isoform X2"/>
    <property type="match status" value="1"/>
</dbReference>
<dbReference type="Pfam" id="PF21222">
    <property type="entry name" value="Lamp2_2nd"/>
    <property type="match status" value="1"/>
</dbReference>
<comment type="caution">
    <text evidence="21">The sequence shown here is derived from an EMBL/GenBank/DDBJ whole genome shotgun (WGS) entry which is preliminary data.</text>
</comment>
<dbReference type="Gene3D" id="2.40.160.110">
    <property type="match status" value="2"/>
</dbReference>
<feature type="region of interest" description="Disordered" evidence="17">
    <location>
        <begin position="1"/>
        <end position="87"/>
    </location>
</feature>
<feature type="domain" description="Lysosome-associated membrane glycoprotein 2-like transmembrane" evidence="20">
    <location>
        <begin position="674"/>
        <end position="705"/>
    </location>
</feature>
<evidence type="ECO:0000256" key="16">
    <source>
        <dbReference type="PROSITE-ProRule" id="PRU00740"/>
    </source>
</evidence>
<evidence type="ECO:0000256" key="12">
    <source>
        <dbReference type="ARBA" id="ARBA00060404"/>
    </source>
</evidence>
<evidence type="ECO:0000256" key="1">
    <source>
        <dbReference type="ARBA" id="ARBA00004251"/>
    </source>
</evidence>
<keyword evidence="22" id="KW-1185">Reference proteome</keyword>
<dbReference type="InterPro" id="IPR048524">
    <property type="entry name" value="Lamp2-like_TM"/>
</dbReference>